<dbReference type="Pfam" id="PF00583">
    <property type="entry name" value="Acetyltransf_1"/>
    <property type="match status" value="1"/>
</dbReference>
<dbReference type="Proteomes" id="UP000621560">
    <property type="component" value="Unassembled WGS sequence"/>
</dbReference>
<dbReference type="GO" id="GO:0019152">
    <property type="term" value="F:acetoin dehydrogenase (NAD+) activity"/>
    <property type="evidence" value="ECO:0007669"/>
    <property type="project" value="InterPro"/>
</dbReference>
<dbReference type="GO" id="GO:0016747">
    <property type="term" value="F:acyltransferase activity, transferring groups other than amino-acyl groups"/>
    <property type="evidence" value="ECO:0007669"/>
    <property type="project" value="InterPro"/>
</dbReference>
<sequence length="214" mass="24966">MGWRVEHRKIYQVNRLSSKEGELLVEGPVAPDVLAGWSMHTDLDAFRRPRDQHEALVEIAALEEGRVIVTRDDTTIVGYVTFHYPDELERWSEGNMDDLIELGAVEVSNSYRALGLGKHMIRSAFADSQLDNAIVFATEYYWHWDLEGNKMNVWDYRKMMENLMKSVDMVWFATDDPEICSHPANCLMVRIGKEVPLSSVEKFDRVRFRQRFMY</sequence>
<dbReference type="Gene3D" id="3.40.630.30">
    <property type="match status" value="1"/>
</dbReference>
<organism evidence="2 3">
    <name type="scientific">Paenibacillus sabuli</name>
    <dbReference type="NCBI Taxonomy" id="2772509"/>
    <lineage>
        <taxon>Bacteria</taxon>
        <taxon>Bacillati</taxon>
        <taxon>Bacillota</taxon>
        <taxon>Bacilli</taxon>
        <taxon>Bacillales</taxon>
        <taxon>Paenibacillaceae</taxon>
        <taxon>Paenibacillus</taxon>
    </lineage>
</organism>
<name>A0A927GS58_9BACL</name>
<dbReference type="GO" id="GO:0045150">
    <property type="term" value="P:acetoin catabolic process"/>
    <property type="evidence" value="ECO:0007669"/>
    <property type="project" value="InterPro"/>
</dbReference>
<keyword evidence="3" id="KW-1185">Reference proteome</keyword>
<accession>A0A927GS58</accession>
<dbReference type="SUPFAM" id="SSF55729">
    <property type="entry name" value="Acyl-CoA N-acyltransferases (Nat)"/>
    <property type="match status" value="1"/>
</dbReference>
<evidence type="ECO:0000313" key="3">
    <source>
        <dbReference type="Proteomes" id="UP000621560"/>
    </source>
</evidence>
<comment type="caution">
    <text evidence="2">The sequence shown here is derived from an EMBL/GenBank/DDBJ whole genome shotgun (WGS) entry which is preliminary data.</text>
</comment>
<dbReference type="PIRSF" id="PIRSF021278">
    <property type="entry name" value="AcuA"/>
    <property type="match status" value="1"/>
</dbReference>
<evidence type="ECO:0000313" key="2">
    <source>
        <dbReference type="EMBL" id="MBD2846213.1"/>
    </source>
</evidence>
<feature type="domain" description="N-acetyltransferase" evidence="1">
    <location>
        <begin position="23"/>
        <end position="196"/>
    </location>
</feature>
<reference evidence="2" key="1">
    <citation type="submission" date="2020-09" db="EMBL/GenBank/DDBJ databases">
        <title>A novel bacterium of genus Paenibacillus, isolated from South China Sea.</title>
        <authorList>
            <person name="Huang H."/>
            <person name="Mo K."/>
            <person name="Hu Y."/>
        </authorList>
    </citation>
    <scope>NUCLEOTIDE SEQUENCE</scope>
    <source>
        <strain evidence="2">IB182496</strain>
    </source>
</reference>
<dbReference type="AlphaFoldDB" id="A0A927GS58"/>
<dbReference type="CDD" id="cd04301">
    <property type="entry name" value="NAT_SF"/>
    <property type="match status" value="1"/>
</dbReference>
<dbReference type="InterPro" id="IPR000182">
    <property type="entry name" value="GNAT_dom"/>
</dbReference>
<proteinExistence type="predicted"/>
<dbReference type="PROSITE" id="PS51186">
    <property type="entry name" value="GNAT"/>
    <property type="match status" value="1"/>
</dbReference>
<gene>
    <name evidence="2" type="ORF">IDH44_13485</name>
</gene>
<dbReference type="InterPro" id="IPR024699">
    <property type="entry name" value="AcuA"/>
</dbReference>
<dbReference type="InterPro" id="IPR016181">
    <property type="entry name" value="Acyl_CoA_acyltransferase"/>
</dbReference>
<protein>
    <submittedName>
        <fullName evidence="2">GNAT family N-acetyltransferase</fullName>
    </submittedName>
</protein>
<dbReference type="EMBL" id="JACXIZ010000021">
    <property type="protein sequence ID" value="MBD2846213.1"/>
    <property type="molecule type" value="Genomic_DNA"/>
</dbReference>
<evidence type="ECO:0000259" key="1">
    <source>
        <dbReference type="PROSITE" id="PS51186"/>
    </source>
</evidence>